<dbReference type="GO" id="GO:0006412">
    <property type="term" value="P:translation"/>
    <property type="evidence" value="ECO:0007669"/>
    <property type="project" value="InterPro"/>
</dbReference>
<dbReference type="EMBL" id="KN834779">
    <property type="protein sequence ID" value="KIK59603.1"/>
    <property type="molecule type" value="Genomic_DNA"/>
</dbReference>
<dbReference type="HOGENOM" id="CLU_095424_3_2_1"/>
<dbReference type="OrthoDB" id="1867012at2759"/>
<dbReference type="PANTHER" id="PTHR15893">
    <property type="entry name" value="RIBOSOMAL PROTEIN L27"/>
    <property type="match status" value="1"/>
</dbReference>
<dbReference type="Gene3D" id="2.40.50.100">
    <property type="match status" value="1"/>
</dbReference>
<keyword evidence="8" id="KW-1185">Reference proteome</keyword>
<dbReference type="PANTHER" id="PTHR15893:SF0">
    <property type="entry name" value="LARGE RIBOSOMAL SUBUNIT PROTEIN BL27M"/>
    <property type="match status" value="1"/>
</dbReference>
<evidence type="ECO:0000256" key="1">
    <source>
        <dbReference type="ARBA" id="ARBA00004173"/>
    </source>
</evidence>
<dbReference type="Proteomes" id="UP000053593">
    <property type="component" value="Unassembled WGS sequence"/>
</dbReference>
<dbReference type="AlphaFoldDB" id="A0A0D0CUS4"/>
<evidence type="ECO:0000256" key="3">
    <source>
        <dbReference type="ARBA" id="ARBA00022980"/>
    </source>
</evidence>
<dbReference type="FunFam" id="2.40.50.100:FF:000042">
    <property type="entry name" value="50S ribosomal protein L27"/>
    <property type="match status" value="1"/>
</dbReference>
<dbReference type="SUPFAM" id="SSF110324">
    <property type="entry name" value="Ribosomal L27 protein-like"/>
    <property type="match status" value="1"/>
</dbReference>
<keyword evidence="5" id="KW-0687">Ribonucleoprotein</keyword>
<dbReference type="GO" id="GO:0005762">
    <property type="term" value="C:mitochondrial large ribosomal subunit"/>
    <property type="evidence" value="ECO:0007669"/>
    <property type="project" value="TreeGrafter"/>
</dbReference>
<protein>
    <recommendedName>
        <fullName evidence="6">Large ribosomal subunit protein bL27m</fullName>
    </recommendedName>
</protein>
<comment type="subcellular location">
    <subcellularLocation>
        <location evidence="1">Mitochondrion</location>
    </subcellularLocation>
</comment>
<dbReference type="Pfam" id="PF01016">
    <property type="entry name" value="Ribosomal_L27"/>
    <property type="match status" value="1"/>
</dbReference>
<evidence type="ECO:0000256" key="2">
    <source>
        <dbReference type="ARBA" id="ARBA00010797"/>
    </source>
</evidence>
<evidence type="ECO:0000313" key="8">
    <source>
        <dbReference type="Proteomes" id="UP000053593"/>
    </source>
</evidence>
<dbReference type="NCBIfam" id="TIGR00062">
    <property type="entry name" value="L27"/>
    <property type="match status" value="1"/>
</dbReference>
<comment type="similarity">
    <text evidence="2">Belongs to the bacterial ribosomal protein bL27 family.</text>
</comment>
<evidence type="ECO:0000256" key="5">
    <source>
        <dbReference type="ARBA" id="ARBA00023274"/>
    </source>
</evidence>
<evidence type="ECO:0000256" key="6">
    <source>
        <dbReference type="ARBA" id="ARBA00035267"/>
    </source>
</evidence>
<organism evidence="7 8">
    <name type="scientific">Collybiopsis luxurians FD-317 M1</name>
    <dbReference type="NCBI Taxonomy" id="944289"/>
    <lineage>
        <taxon>Eukaryota</taxon>
        <taxon>Fungi</taxon>
        <taxon>Dikarya</taxon>
        <taxon>Basidiomycota</taxon>
        <taxon>Agaricomycotina</taxon>
        <taxon>Agaricomycetes</taxon>
        <taxon>Agaricomycetidae</taxon>
        <taxon>Agaricales</taxon>
        <taxon>Marasmiineae</taxon>
        <taxon>Omphalotaceae</taxon>
        <taxon>Collybiopsis</taxon>
        <taxon>Collybiopsis luxurians</taxon>
    </lineage>
</organism>
<dbReference type="GO" id="GO:0003735">
    <property type="term" value="F:structural constituent of ribosome"/>
    <property type="evidence" value="ECO:0007669"/>
    <property type="project" value="InterPro"/>
</dbReference>
<accession>A0A0D0CUS4</accession>
<evidence type="ECO:0000313" key="7">
    <source>
        <dbReference type="EMBL" id="KIK59603.1"/>
    </source>
</evidence>
<dbReference type="PRINTS" id="PR00063">
    <property type="entry name" value="RIBOSOMALL27"/>
</dbReference>
<dbReference type="InterPro" id="IPR001684">
    <property type="entry name" value="Ribosomal_bL27"/>
</dbReference>
<proteinExistence type="inferred from homology"/>
<evidence type="ECO:0000256" key="4">
    <source>
        <dbReference type="ARBA" id="ARBA00023128"/>
    </source>
</evidence>
<gene>
    <name evidence="7" type="ORF">GYMLUDRAFT_44566</name>
</gene>
<keyword evidence="3" id="KW-0689">Ribosomal protein</keyword>
<reference evidence="7 8" key="1">
    <citation type="submission" date="2014-04" db="EMBL/GenBank/DDBJ databases">
        <title>Evolutionary Origins and Diversification of the Mycorrhizal Mutualists.</title>
        <authorList>
            <consortium name="DOE Joint Genome Institute"/>
            <consortium name="Mycorrhizal Genomics Consortium"/>
            <person name="Kohler A."/>
            <person name="Kuo A."/>
            <person name="Nagy L.G."/>
            <person name="Floudas D."/>
            <person name="Copeland A."/>
            <person name="Barry K.W."/>
            <person name="Cichocki N."/>
            <person name="Veneault-Fourrey C."/>
            <person name="LaButti K."/>
            <person name="Lindquist E.A."/>
            <person name="Lipzen A."/>
            <person name="Lundell T."/>
            <person name="Morin E."/>
            <person name="Murat C."/>
            <person name="Riley R."/>
            <person name="Ohm R."/>
            <person name="Sun H."/>
            <person name="Tunlid A."/>
            <person name="Henrissat B."/>
            <person name="Grigoriev I.V."/>
            <person name="Hibbett D.S."/>
            <person name="Martin F."/>
        </authorList>
    </citation>
    <scope>NUCLEOTIDE SEQUENCE [LARGE SCALE GENOMIC DNA]</scope>
    <source>
        <strain evidence="7 8">FD-317 M1</strain>
    </source>
</reference>
<name>A0A0D0CUS4_9AGAR</name>
<keyword evidence="4" id="KW-0496">Mitochondrion</keyword>
<sequence>MAFVNRCLDAAKQSPFVAFGLGAIRTATKRAGGTVNNHGGSAGRRLGVKKFSDEYVIPGNIIVRQRGTVFHPSQNVGMGKDHTIYALVPGYVRFYKQKYMRGERKYVGVVLNRGEKLPRDEAEHGRSRHFGLVNVNTPKTVSPTA</sequence>